<evidence type="ECO:0000256" key="1">
    <source>
        <dbReference type="SAM" id="MobiDB-lite"/>
    </source>
</evidence>
<feature type="region of interest" description="Disordered" evidence="1">
    <location>
        <begin position="45"/>
        <end position="103"/>
    </location>
</feature>
<protein>
    <submittedName>
        <fullName evidence="3">Uncharacterized protein</fullName>
    </submittedName>
</protein>
<dbReference type="InterPro" id="IPR057394">
    <property type="entry name" value="PIGBOS1"/>
</dbReference>
<dbReference type="Pfam" id="PF23670">
    <property type="entry name" value="PIGBOS1"/>
    <property type="match status" value="1"/>
</dbReference>
<organism evidence="3 4">
    <name type="scientific">Macrophomina phaseolina</name>
    <dbReference type="NCBI Taxonomy" id="35725"/>
    <lineage>
        <taxon>Eukaryota</taxon>
        <taxon>Fungi</taxon>
        <taxon>Dikarya</taxon>
        <taxon>Ascomycota</taxon>
        <taxon>Pezizomycotina</taxon>
        <taxon>Dothideomycetes</taxon>
        <taxon>Dothideomycetes incertae sedis</taxon>
        <taxon>Botryosphaeriales</taxon>
        <taxon>Botryosphaeriaceae</taxon>
        <taxon>Macrophomina</taxon>
    </lineage>
</organism>
<keyword evidence="2" id="KW-0472">Membrane</keyword>
<feature type="compositionally biased region" description="Polar residues" evidence="1">
    <location>
        <begin position="88"/>
        <end position="103"/>
    </location>
</feature>
<comment type="caution">
    <text evidence="3">The sequence shown here is derived from an EMBL/GenBank/DDBJ whole genome shotgun (WGS) entry which is preliminary data.</text>
</comment>
<keyword evidence="4" id="KW-1185">Reference proteome</keyword>
<evidence type="ECO:0000313" key="4">
    <source>
        <dbReference type="Proteomes" id="UP000774617"/>
    </source>
</evidence>
<accession>A0ABQ8G6R1</accession>
<feature type="transmembrane region" description="Helical" evidence="2">
    <location>
        <begin position="20"/>
        <end position="38"/>
    </location>
</feature>
<keyword evidence="2" id="KW-0812">Transmembrane</keyword>
<feature type="compositionally biased region" description="Basic and acidic residues" evidence="1">
    <location>
        <begin position="45"/>
        <end position="58"/>
    </location>
</feature>
<dbReference type="Proteomes" id="UP000774617">
    <property type="component" value="Unassembled WGS sequence"/>
</dbReference>
<feature type="compositionally biased region" description="Polar residues" evidence="1">
    <location>
        <begin position="117"/>
        <end position="127"/>
    </location>
</feature>
<sequence length="147" mass="15969">MPPTTSHNRKHANMSRLNTIIPLIIVTGVGIFNGLYVFEPAFKEQQEQKEKTFEKQHNQESGTPQEPTKKGSVASSTKLEPSEAVLTSAKQPAITSDGASGSGSWFKSWGLAWPGSKANTDAKQTQNDLRRPLEQSQSISKPGDSST</sequence>
<name>A0ABQ8G6R1_9PEZI</name>
<feature type="region of interest" description="Disordered" evidence="1">
    <location>
        <begin position="116"/>
        <end position="147"/>
    </location>
</feature>
<evidence type="ECO:0000256" key="2">
    <source>
        <dbReference type="SAM" id="Phobius"/>
    </source>
</evidence>
<feature type="compositionally biased region" description="Polar residues" evidence="1">
    <location>
        <begin position="134"/>
        <end position="147"/>
    </location>
</feature>
<reference evidence="3 4" key="1">
    <citation type="journal article" date="2021" name="Nat. Commun.">
        <title>Genetic determinants of endophytism in the Arabidopsis root mycobiome.</title>
        <authorList>
            <person name="Mesny F."/>
            <person name="Miyauchi S."/>
            <person name="Thiergart T."/>
            <person name="Pickel B."/>
            <person name="Atanasova L."/>
            <person name="Karlsson M."/>
            <person name="Huettel B."/>
            <person name="Barry K.W."/>
            <person name="Haridas S."/>
            <person name="Chen C."/>
            <person name="Bauer D."/>
            <person name="Andreopoulos W."/>
            <person name="Pangilinan J."/>
            <person name="LaButti K."/>
            <person name="Riley R."/>
            <person name="Lipzen A."/>
            <person name="Clum A."/>
            <person name="Drula E."/>
            <person name="Henrissat B."/>
            <person name="Kohler A."/>
            <person name="Grigoriev I.V."/>
            <person name="Martin F.M."/>
            <person name="Hacquard S."/>
        </authorList>
    </citation>
    <scope>NUCLEOTIDE SEQUENCE [LARGE SCALE GENOMIC DNA]</scope>
    <source>
        <strain evidence="3 4">MPI-SDFR-AT-0080</strain>
    </source>
</reference>
<evidence type="ECO:0000313" key="3">
    <source>
        <dbReference type="EMBL" id="KAH7046611.1"/>
    </source>
</evidence>
<keyword evidence="2" id="KW-1133">Transmembrane helix</keyword>
<gene>
    <name evidence="3" type="ORF">B0J12DRAFT_132930</name>
</gene>
<proteinExistence type="predicted"/>
<dbReference type="EMBL" id="JAGTJR010000017">
    <property type="protein sequence ID" value="KAH7046611.1"/>
    <property type="molecule type" value="Genomic_DNA"/>
</dbReference>